<proteinExistence type="predicted"/>
<keyword evidence="1" id="KW-1133">Transmembrane helix</keyword>
<keyword evidence="1" id="KW-0812">Transmembrane</keyword>
<gene>
    <name evidence="2" type="ORF">THRCLA_08052</name>
</gene>
<reference evidence="2 3" key="1">
    <citation type="journal article" date="2014" name="Genome Biol. Evol.">
        <title>The secreted proteins of Achlya hypogyna and Thraustotheca clavata identify the ancestral oomycete secretome and reveal gene acquisitions by horizontal gene transfer.</title>
        <authorList>
            <person name="Misner I."/>
            <person name="Blouin N."/>
            <person name="Leonard G."/>
            <person name="Richards T.A."/>
            <person name="Lane C.E."/>
        </authorList>
    </citation>
    <scope>NUCLEOTIDE SEQUENCE [LARGE SCALE GENOMIC DNA]</scope>
    <source>
        <strain evidence="2 3">ATCC 34112</strain>
    </source>
</reference>
<keyword evidence="1" id="KW-0472">Membrane</keyword>
<keyword evidence="3" id="KW-1185">Reference proteome</keyword>
<name>A0A1V9ZAE2_9STRA</name>
<dbReference type="Proteomes" id="UP000243217">
    <property type="component" value="Unassembled WGS sequence"/>
</dbReference>
<organism evidence="2 3">
    <name type="scientific">Thraustotheca clavata</name>
    <dbReference type="NCBI Taxonomy" id="74557"/>
    <lineage>
        <taxon>Eukaryota</taxon>
        <taxon>Sar</taxon>
        <taxon>Stramenopiles</taxon>
        <taxon>Oomycota</taxon>
        <taxon>Saprolegniomycetes</taxon>
        <taxon>Saprolegniales</taxon>
        <taxon>Achlyaceae</taxon>
        <taxon>Thraustotheca</taxon>
    </lineage>
</organism>
<accession>A0A1V9ZAE2</accession>
<evidence type="ECO:0000313" key="2">
    <source>
        <dbReference type="EMBL" id="OQR94963.1"/>
    </source>
</evidence>
<evidence type="ECO:0000313" key="3">
    <source>
        <dbReference type="Proteomes" id="UP000243217"/>
    </source>
</evidence>
<dbReference type="EMBL" id="JNBS01002154">
    <property type="protein sequence ID" value="OQR94963.1"/>
    <property type="molecule type" value="Genomic_DNA"/>
</dbReference>
<dbReference type="AlphaFoldDB" id="A0A1V9ZAE2"/>
<feature type="transmembrane region" description="Helical" evidence="1">
    <location>
        <begin position="12"/>
        <end position="35"/>
    </location>
</feature>
<protein>
    <submittedName>
        <fullName evidence="2">Uncharacterized protein</fullName>
    </submittedName>
</protein>
<sequence length="197" mass="22815">MIKPYSISDKMHFGTLAGITYILSSVFLSVIYVVILTPSFANDLWWANYTLSGTQALLIDIINQFLNTNTNGSFDVLSPEAIMFKEYTSTQSYATLYFPYIHTEILGRLTSIEYAVKNLRQLSPYWTMRMNVQYCWVDFNQTFEMAHTELRQARCMVNYRQNAAVHLEAVLRNQQWNTFVTLWGGNGIRFNIAVERG</sequence>
<comment type="caution">
    <text evidence="2">The sequence shown here is derived from an EMBL/GenBank/DDBJ whole genome shotgun (WGS) entry which is preliminary data.</text>
</comment>
<dbReference type="OrthoDB" id="78977at2759"/>
<evidence type="ECO:0000256" key="1">
    <source>
        <dbReference type="SAM" id="Phobius"/>
    </source>
</evidence>
<feature type="non-terminal residue" evidence="2">
    <location>
        <position position="197"/>
    </location>
</feature>